<comment type="function">
    <text evidence="11">Specifically methylates position 2 of adenine 2503 in 23S rRNA and position 2 of adenine 37 in tRNAs.</text>
</comment>
<evidence type="ECO:0000256" key="6">
    <source>
        <dbReference type="ARBA" id="ARBA00022679"/>
    </source>
</evidence>
<comment type="similarity">
    <text evidence="11">Belongs to the radical SAM superfamily. RlmN family.</text>
</comment>
<evidence type="ECO:0000256" key="3">
    <source>
        <dbReference type="ARBA" id="ARBA00022490"/>
    </source>
</evidence>
<comment type="catalytic activity">
    <reaction evidence="11">
        <text>adenosine(37) in tRNA + 2 reduced [2Fe-2S]-[ferredoxin] + 2 S-adenosyl-L-methionine = 2-methyladenosine(37) in tRNA + 5'-deoxyadenosine + L-methionine + 2 oxidized [2Fe-2S]-[ferredoxin] + S-adenosyl-L-homocysteine</text>
        <dbReference type="Rhea" id="RHEA:43332"/>
        <dbReference type="Rhea" id="RHEA-COMP:10000"/>
        <dbReference type="Rhea" id="RHEA-COMP:10001"/>
        <dbReference type="Rhea" id="RHEA-COMP:10162"/>
        <dbReference type="Rhea" id="RHEA-COMP:10485"/>
        <dbReference type="ChEBI" id="CHEBI:17319"/>
        <dbReference type="ChEBI" id="CHEBI:33737"/>
        <dbReference type="ChEBI" id="CHEBI:33738"/>
        <dbReference type="ChEBI" id="CHEBI:57844"/>
        <dbReference type="ChEBI" id="CHEBI:57856"/>
        <dbReference type="ChEBI" id="CHEBI:59789"/>
        <dbReference type="ChEBI" id="CHEBI:74411"/>
        <dbReference type="ChEBI" id="CHEBI:74497"/>
        <dbReference type="EC" id="2.1.1.192"/>
    </reaction>
</comment>
<dbReference type="InterPro" id="IPR058240">
    <property type="entry name" value="rSAM_sf"/>
</dbReference>
<dbReference type="SUPFAM" id="SSF102114">
    <property type="entry name" value="Radical SAM enzymes"/>
    <property type="match status" value="1"/>
</dbReference>
<keyword evidence="3 11" id="KW-0963">Cytoplasm</keyword>
<dbReference type="Pfam" id="PF04055">
    <property type="entry name" value="Radical_SAM"/>
    <property type="match status" value="1"/>
</dbReference>
<dbReference type="GO" id="GO:0002935">
    <property type="term" value="F:tRNA (adenine(37)-C2)-methyltransferase activity"/>
    <property type="evidence" value="ECO:0007669"/>
    <property type="project" value="UniProtKB-UniRule"/>
</dbReference>
<dbReference type="GO" id="GO:0070475">
    <property type="term" value="P:rRNA base methylation"/>
    <property type="evidence" value="ECO:0007669"/>
    <property type="project" value="UniProtKB-UniRule"/>
</dbReference>
<evidence type="ECO:0000256" key="2">
    <source>
        <dbReference type="ARBA" id="ARBA00022485"/>
    </source>
</evidence>
<dbReference type="FunCoup" id="A0A402CXG9">
    <property type="interactions" value="472"/>
</dbReference>
<evidence type="ECO:0000256" key="1">
    <source>
        <dbReference type="ARBA" id="ARBA00004496"/>
    </source>
</evidence>
<evidence type="ECO:0000256" key="4">
    <source>
        <dbReference type="ARBA" id="ARBA00022552"/>
    </source>
</evidence>
<feature type="active site" description="Proton acceptor" evidence="11">
    <location>
        <position position="118"/>
    </location>
</feature>
<proteinExistence type="inferred from homology"/>
<evidence type="ECO:0000256" key="8">
    <source>
        <dbReference type="ARBA" id="ARBA00022723"/>
    </source>
</evidence>
<dbReference type="KEGG" id="ccot:CCAX7_43390"/>
<dbReference type="AlphaFoldDB" id="A0A402CXG9"/>
<dbReference type="GO" id="GO:0000049">
    <property type="term" value="F:tRNA binding"/>
    <property type="evidence" value="ECO:0007669"/>
    <property type="project" value="UniProtKB-UniRule"/>
</dbReference>
<keyword evidence="13" id="KW-1185">Reference proteome</keyword>
<dbReference type="Proteomes" id="UP000287394">
    <property type="component" value="Chromosome"/>
</dbReference>
<protein>
    <recommendedName>
        <fullName evidence="11">Probable dual-specificity RNA methyltransferase RlmN</fullName>
        <ecNumber evidence="11">2.1.1.192</ecNumber>
    </recommendedName>
    <alternativeName>
        <fullName evidence="11">23S rRNA (adenine(2503)-C(2))-methyltransferase</fullName>
    </alternativeName>
    <alternativeName>
        <fullName evidence="11">23S rRNA m2A2503 methyltransferase</fullName>
    </alternativeName>
    <alternativeName>
        <fullName evidence="11">Ribosomal RNA large subunit methyltransferase N</fullName>
    </alternativeName>
    <alternativeName>
        <fullName evidence="11">tRNA (adenine(37)-C(2))-methyltransferase</fullName>
    </alternativeName>
    <alternativeName>
        <fullName evidence="11">tRNA m2A37 methyltransferase</fullName>
    </alternativeName>
</protein>
<keyword evidence="7 11" id="KW-0949">S-adenosyl-L-methionine</keyword>
<feature type="binding site" evidence="11">
    <location>
        <begin position="185"/>
        <end position="186"/>
    </location>
    <ligand>
        <name>S-adenosyl-L-methionine</name>
        <dbReference type="ChEBI" id="CHEBI:59789"/>
    </ligand>
</feature>
<evidence type="ECO:0000256" key="5">
    <source>
        <dbReference type="ARBA" id="ARBA00022603"/>
    </source>
</evidence>
<dbReference type="InterPro" id="IPR013785">
    <property type="entry name" value="Aldolase_TIM"/>
</dbReference>
<comment type="caution">
    <text evidence="11">Lacks conserved residue(s) required for the propagation of feature annotation.</text>
</comment>
<evidence type="ECO:0000256" key="9">
    <source>
        <dbReference type="ARBA" id="ARBA00023004"/>
    </source>
</evidence>
<dbReference type="EC" id="2.1.1.192" evidence="11"/>
<dbReference type="InterPro" id="IPR004383">
    <property type="entry name" value="rRNA_lsu_MTrfase_RlmN/Cfr"/>
</dbReference>
<keyword evidence="11" id="KW-0819">tRNA processing</keyword>
<dbReference type="InterPro" id="IPR040072">
    <property type="entry name" value="Methyltransferase_A"/>
</dbReference>
<dbReference type="PANTHER" id="PTHR30544">
    <property type="entry name" value="23S RRNA METHYLTRANSFERASE"/>
    <property type="match status" value="1"/>
</dbReference>
<dbReference type="SFLD" id="SFLDF00275">
    <property type="entry name" value="adenosine_C2_methyltransferase"/>
    <property type="match status" value="1"/>
</dbReference>
<keyword evidence="11" id="KW-1015">Disulfide bond</keyword>
<comment type="catalytic activity">
    <reaction evidence="11">
        <text>adenosine(2503) in 23S rRNA + 2 reduced [2Fe-2S]-[ferredoxin] + 2 S-adenosyl-L-methionine = 2-methyladenosine(2503) in 23S rRNA + 5'-deoxyadenosine + L-methionine + 2 oxidized [2Fe-2S]-[ferredoxin] + S-adenosyl-L-homocysteine</text>
        <dbReference type="Rhea" id="RHEA:42916"/>
        <dbReference type="Rhea" id="RHEA-COMP:10000"/>
        <dbReference type="Rhea" id="RHEA-COMP:10001"/>
        <dbReference type="Rhea" id="RHEA-COMP:10152"/>
        <dbReference type="Rhea" id="RHEA-COMP:10282"/>
        <dbReference type="ChEBI" id="CHEBI:17319"/>
        <dbReference type="ChEBI" id="CHEBI:33737"/>
        <dbReference type="ChEBI" id="CHEBI:33738"/>
        <dbReference type="ChEBI" id="CHEBI:57844"/>
        <dbReference type="ChEBI" id="CHEBI:57856"/>
        <dbReference type="ChEBI" id="CHEBI:59789"/>
        <dbReference type="ChEBI" id="CHEBI:74411"/>
        <dbReference type="ChEBI" id="CHEBI:74497"/>
        <dbReference type="EC" id="2.1.1.192"/>
    </reaction>
</comment>
<name>A0A402CXG9_9BACT</name>
<reference evidence="12 13" key="1">
    <citation type="journal article" date="2019" name="Int. J. Syst. Evol. Microbiol.">
        <title>Capsulimonas corticalis gen. nov., sp. nov., an aerobic capsulated bacterium, of a novel bacterial order, Capsulimonadales ord. nov., of the class Armatimonadia of the phylum Armatimonadetes.</title>
        <authorList>
            <person name="Li J."/>
            <person name="Kudo C."/>
            <person name="Tonouchi A."/>
        </authorList>
    </citation>
    <scope>NUCLEOTIDE SEQUENCE [LARGE SCALE GENOMIC DNA]</scope>
    <source>
        <strain evidence="12 13">AX-7</strain>
    </source>
</reference>
<dbReference type="GO" id="GO:0051539">
    <property type="term" value="F:4 iron, 4 sulfur cluster binding"/>
    <property type="evidence" value="ECO:0007669"/>
    <property type="project" value="UniProtKB-UniRule"/>
</dbReference>
<sequence>MTYGLSKGYTFVMQENVSQSLIGMTAQEIRGAVAAATGLPEFHGGQVADWLYRRMLPDQRGGFRASFEEMTNLPLAARTQLAEAFPAKPISLLERHEDTRDGTVKLLARLTEGNYPIECVLLPDSKRVSVCLSTQAGCAMGCVFCATGTQGLTRNLSAGEIVGQFLMLQSESQRRISHIVLMGMGEPLLNYDNTLKAIRILNSECGVAMRHITLSTVGIVPNIDKLAQEDLQITLAVSLHAPNDSLRQRLVPVAKNYPLAKLMSSCKAYANHTSRRLTFEYVLLKEVNDRPEDARELAQLMKGMPAALNVIPYNPTSVTESFGRPEPSRIAAFRKILETAGVTVTQRKERGQQIAAACGQLVTQSTKRTPGMRELPVLSGTV</sequence>
<evidence type="ECO:0000313" key="12">
    <source>
        <dbReference type="EMBL" id="BDI32288.1"/>
    </source>
</evidence>
<evidence type="ECO:0000256" key="10">
    <source>
        <dbReference type="ARBA" id="ARBA00023014"/>
    </source>
</evidence>
<gene>
    <name evidence="11 12" type="primary">rlmN</name>
    <name evidence="12" type="ORF">CCAX7_43390</name>
</gene>
<feature type="binding site" evidence="11">
    <location>
        <position position="145"/>
    </location>
    <ligand>
        <name>[4Fe-4S] cluster</name>
        <dbReference type="ChEBI" id="CHEBI:49883"/>
        <note>4Fe-4S-S-AdoMet</note>
    </ligand>
</feature>
<dbReference type="FunFam" id="3.20.20.70:FF:000014">
    <property type="entry name" value="Probable dual-specificity RNA methyltransferase RlmN"/>
    <property type="match status" value="1"/>
</dbReference>
<feature type="binding site" evidence="11">
    <location>
        <begin position="238"/>
        <end position="240"/>
    </location>
    <ligand>
        <name>S-adenosyl-L-methionine</name>
        <dbReference type="ChEBI" id="CHEBI:59789"/>
    </ligand>
</feature>
<dbReference type="Gene3D" id="3.20.20.70">
    <property type="entry name" value="Aldolase class I"/>
    <property type="match status" value="1"/>
</dbReference>
<dbReference type="GO" id="GO:0046872">
    <property type="term" value="F:metal ion binding"/>
    <property type="evidence" value="ECO:0007669"/>
    <property type="project" value="UniProtKB-KW"/>
</dbReference>
<dbReference type="HAMAP" id="MF_01849">
    <property type="entry name" value="RNA_methyltr_RlmN"/>
    <property type="match status" value="1"/>
</dbReference>
<dbReference type="EMBL" id="AP025739">
    <property type="protein sequence ID" value="BDI32288.1"/>
    <property type="molecule type" value="Genomic_DNA"/>
</dbReference>
<keyword evidence="2 11" id="KW-0004">4Fe-4S</keyword>
<keyword evidence="6 11" id="KW-0808">Transferase</keyword>
<keyword evidence="8 11" id="KW-0479">Metal-binding</keyword>
<feature type="binding site" evidence="11">
    <location>
        <position position="215"/>
    </location>
    <ligand>
        <name>S-adenosyl-L-methionine</name>
        <dbReference type="ChEBI" id="CHEBI:59789"/>
    </ligand>
</feature>
<organism evidence="12 13">
    <name type="scientific">Capsulimonas corticalis</name>
    <dbReference type="NCBI Taxonomy" id="2219043"/>
    <lineage>
        <taxon>Bacteria</taxon>
        <taxon>Bacillati</taxon>
        <taxon>Armatimonadota</taxon>
        <taxon>Armatimonadia</taxon>
        <taxon>Capsulimonadales</taxon>
        <taxon>Capsulimonadaceae</taxon>
        <taxon>Capsulimonas</taxon>
    </lineage>
</organism>
<keyword evidence="5 11" id="KW-0489">Methyltransferase</keyword>
<dbReference type="GO" id="GO:0070040">
    <property type="term" value="F:rRNA (adenine(2503)-C2-)-methyltransferase activity"/>
    <property type="evidence" value="ECO:0007669"/>
    <property type="project" value="UniProtKB-UniRule"/>
</dbReference>
<dbReference type="NCBIfam" id="TIGR00048">
    <property type="entry name" value="rRNA_mod_RlmN"/>
    <property type="match status" value="1"/>
</dbReference>
<dbReference type="PANTHER" id="PTHR30544:SF5">
    <property type="entry name" value="RADICAL SAM CORE DOMAIN-CONTAINING PROTEIN"/>
    <property type="match status" value="1"/>
</dbReference>
<comment type="cofactor">
    <cofactor evidence="11">
        <name>[4Fe-4S] cluster</name>
        <dbReference type="ChEBI" id="CHEBI:49883"/>
    </cofactor>
    <text evidence="11">Binds 1 [4Fe-4S] cluster. The cluster is coordinated with 3 cysteines and an exchangeable S-adenosyl-L-methionine.</text>
</comment>
<dbReference type="Gene3D" id="1.10.150.530">
    <property type="match status" value="1"/>
</dbReference>
<dbReference type="PROSITE" id="PS51918">
    <property type="entry name" value="RADICAL_SAM"/>
    <property type="match status" value="1"/>
</dbReference>
<dbReference type="SFLD" id="SFLDG01062">
    <property type="entry name" value="methyltransferase_(Class_A)"/>
    <property type="match status" value="1"/>
</dbReference>
<keyword evidence="9 11" id="KW-0408">Iron</keyword>
<comment type="miscellaneous">
    <text evidence="11">Reaction proceeds by a ping-pong mechanism involving intermediate methylation of a conserved cysteine residue.</text>
</comment>
<keyword evidence="10 11" id="KW-0411">Iron-sulfur</keyword>
<feature type="active site" description="S-methylcysteine intermediate" evidence="11">
    <location>
        <position position="358"/>
    </location>
</feature>
<feature type="binding site" evidence="11">
    <location>
        <position position="138"/>
    </location>
    <ligand>
        <name>[4Fe-4S] cluster</name>
        <dbReference type="ChEBI" id="CHEBI:49883"/>
        <note>4Fe-4S-S-AdoMet</note>
    </ligand>
</feature>
<dbReference type="GO" id="GO:0019843">
    <property type="term" value="F:rRNA binding"/>
    <property type="evidence" value="ECO:0007669"/>
    <property type="project" value="UniProtKB-UniRule"/>
</dbReference>
<dbReference type="InterPro" id="IPR027492">
    <property type="entry name" value="RNA_MTrfase_RlmN"/>
</dbReference>
<evidence type="ECO:0000256" key="7">
    <source>
        <dbReference type="ARBA" id="ARBA00022691"/>
    </source>
</evidence>
<dbReference type="GO" id="GO:0005737">
    <property type="term" value="C:cytoplasm"/>
    <property type="evidence" value="ECO:0007669"/>
    <property type="project" value="UniProtKB-SubCell"/>
</dbReference>
<evidence type="ECO:0000313" key="13">
    <source>
        <dbReference type="Proteomes" id="UP000287394"/>
    </source>
</evidence>
<accession>A0A402CXG9</accession>
<dbReference type="CDD" id="cd01335">
    <property type="entry name" value="Radical_SAM"/>
    <property type="match status" value="1"/>
</dbReference>
<feature type="binding site" evidence="11">
    <location>
        <position position="142"/>
    </location>
    <ligand>
        <name>[4Fe-4S] cluster</name>
        <dbReference type="ChEBI" id="CHEBI:49883"/>
        <note>4Fe-4S-S-AdoMet</note>
    </ligand>
</feature>
<evidence type="ECO:0000256" key="11">
    <source>
        <dbReference type="HAMAP-Rule" id="MF_01849"/>
    </source>
</evidence>
<keyword evidence="4 11" id="KW-0698">rRNA processing</keyword>
<dbReference type="GO" id="GO:0030488">
    <property type="term" value="P:tRNA methylation"/>
    <property type="evidence" value="ECO:0007669"/>
    <property type="project" value="UniProtKB-UniRule"/>
</dbReference>
<comment type="subcellular location">
    <subcellularLocation>
        <location evidence="1 11">Cytoplasm</location>
    </subcellularLocation>
</comment>
<dbReference type="PIRSF" id="PIRSF006004">
    <property type="entry name" value="CHP00048"/>
    <property type="match status" value="1"/>
</dbReference>
<feature type="binding site" evidence="11">
    <location>
        <position position="314"/>
    </location>
    <ligand>
        <name>S-adenosyl-L-methionine</name>
        <dbReference type="ChEBI" id="CHEBI:59789"/>
    </ligand>
</feature>
<dbReference type="InterPro" id="IPR007197">
    <property type="entry name" value="rSAM"/>
</dbReference>
<dbReference type="SFLD" id="SFLDS00029">
    <property type="entry name" value="Radical_SAM"/>
    <property type="match status" value="1"/>
</dbReference>